<dbReference type="SMART" id="SM00387">
    <property type="entry name" value="HATPase_c"/>
    <property type="match status" value="1"/>
</dbReference>
<dbReference type="InterPro" id="IPR003594">
    <property type="entry name" value="HATPase_dom"/>
</dbReference>
<dbReference type="EC" id="2.7.13.3" evidence="2"/>
<dbReference type="OrthoDB" id="9810447at2"/>
<reference evidence="6 7" key="1">
    <citation type="submission" date="2019-01" db="EMBL/GenBank/DDBJ databases">
        <title>Filimonas sp. strain TTM-71.</title>
        <authorList>
            <person name="Chen W.-M."/>
        </authorList>
    </citation>
    <scope>NUCLEOTIDE SEQUENCE [LARGE SCALE GENOMIC DNA]</scope>
    <source>
        <strain evidence="6 7">TTM-71</strain>
    </source>
</reference>
<feature type="domain" description="Histidine kinase" evidence="5">
    <location>
        <begin position="206"/>
        <end position="421"/>
    </location>
</feature>
<evidence type="ECO:0000256" key="2">
    <source>
        <dbReference type="ARBA" id="ARBA00012438"/>
    </source>
</evidence>
<dbReference type="SUPFAM" id="SSF55874">
    <property type="entry name" value="ATPase domain of HSP90 chaperone/DNA topoisomerase II/histidine kinase"/>
    <property type="match status" value="1"/>
</dbReference>
<dbReference type="PROSITE" id="PS50109">
    <property type="entry name" value="HIS_KIN"/>
    <property type="match status" value="1"/>
</dbReference>
<dbReference type="GO" id="GO:0000155">
    <property type="term" value="F:phosphorelay sensor kinase activity"/>
    <property type="evidence" value="ECO:0007669"/>
    <property type="project" value="InterPro"/>
</dbReference>
<comment type="catalytic activity">
    <reaction evidence="1">
        <text>ATP + protein L-histidine = ADP + protein N-phospho-L-histidine.</text>
        <dbReference type="EC" id="2.7.13.3"/>
    </reaction>
</comment>
<dbReference type="InterPro" id="IPR036097">
    <property type="entry name" value="HisK_dim/P_sf"/>
</dbReference>
<evidence type="ECO:0000256" key="1">
    <source>
        <dbReference type="ARBA" id="ARBA00000085"/>
    </source>
</evidence>
<dbReference type="EMBL" id="SDHZ01000002">
    <property type="protein sequence ID" value="RXK83408.1"/>
    <property type="molecule type" value="Genomic_DNA"/>
</dbReference>
<dbReference type="RefSeq" id="WP_129004461.1">
    <property type="nucleotide sequence ID" value="NZ_SDHZ01000002.1"/>
</dbReference>
<comment type="caution">
    <text evidence="6">The sequence shown here is derived from an EMBL/GenBank/DDBJ whole genome shotgun (WGS) entry which is preliminary data.</text>
</comment>
<keyword evidence="4" id="KW-1133">Transmembrane helix</keyword>
<feature type="transmembrane region" description="Helical" evidence="4">
    <location>
        <begin position="102"/>
        <end position="119"/>
    </location>
</feature>
<dbReference type="InterPro" id="IPR004358">
    <property type="entry name" value="Sig_transdc_His_kin-like_C"/>
</dbReference>
<evidence type="ECO:0000259" key="5">
    <source>
        <dbReference type="PROSITE" id="PS50109"/>
    </source>
</evidence>
<evidence type="ECO:0000313" key="6">
    <source>
        <dbReference type="EMBL" id="RXK83408.1"/>
    </source>
</evidence>
<dbReference type="CDD" id="cd00082">
    <property type="entry name" value="HisKA"/>
    <property type="match status" value="1"/>
</dbReference>
<dbReference type="Proteomes" id="UP000290545">
    <property type="component" value="Unassembled WGS sequence"/>
</dbReference>
<dbReference type="Pfam" id="PF02518">
    <property type="entry name" value="HATPase_c"/>
    <property type="match status" value="1"/>
</dbReference>
<organism evidence="6 7">
    <name type="scientific">Filimonas effusa</name>
    <dbReference type="NCBI Taxonomy" id="2508721"/>
    <lineage>
        <taxon>Bacteria</taxon>
        <taxon>Pseudomonadati</taxon>
        <taxon>Bacteroidota</taxon>
        <taxon>Chitinophagia</taxon>
        <taxon>Chitinophagales</taxon>
        <taxon>Chitinophagaceae</taxon>
        <taxon>Filimonas</taxon>
    </lineage>
</organism>
<dbReference type="PANTHER" id="PTHR43547">
    <property type="entry name" value="TWO-COMPONENT HISTIDINE KINASE"/>
    <property type="match status" value="1"/>
</dbReference>
<keyword evidence="6" id="KW-0418">Kinase</keyword>
<feature type="transmembrane region" description="Helical" evidence="4">
    <location>
        <begin position="49"/>
        <end position="69"/>
    </location>
</feature>
<feature type="transmembrane region" description="Helical" evidence="4">
    <location>
        <begin position="76"/>
        <end position="96"/>
    </location>
</feature>
<keyword evidence="4" id="KW-0812">Transmembrane</keyword>
<dbReference type="PRINTS" id="PR00344">
    <property type="entry name" value="BCTRLSENSOR"/>
</dbReference>
<name>A0A4Q1D4Y6_9BACT</name>
<dbReference type="Gene3D" id="3.30.565.10">
    <property type="entry name" value="Histidine kinase-like ATPase, C-terminal domain"/>
    <property type="match status" value="1"/>
</dbReference>
<feature type="transmembrane region" description="Helical" evidence="4">
    <location>
        <begin position="126"/>
        <end position="145"/>
    </location>
</feature>
<evidence type="ECO:0000256" key="4">
    <source>
        <dbReference type="SAM" id="Phobius"/>
    </source>
</evidence>
<protein>
    <recommendedName>
        <fullName evidence="2">histidine kinase</fullName>
        <ecNumber evidence="2">2.7.13.3</ecNumber>
    </recommendedName>
</protein>
<keyword evidence="3" id="KW-0597">Phosphoprotein</keyword>
<evidence type="ECO:0000256" key="3">
    <source>
        <dbReference type="ARBA" id="ARBA00022553"/>
    </source>
</evidence>
<sequence>MKQKIKNTWTWLVGDSPEFTAELIAFNSIAIITLIILLVLLPINMLIGLMNVTLMIIVLIIAQFTFYYLSRFKKRYLLGVAIYTIVSYGVLILNFFFNAGSYGPTLSLFFLTFQLLIAFSPKRWHFLLFLAHFMVPLALMFVEYYRPELVPYTYVKDQDRFVDLLTSYLVILVGMYWITIYLRNNYLREKGVADQAHLEKIKLFSVISHDLKSPLAAAVSLGQLINEFQHDEADRKELQKELLNINKATLDMFTNLVAWSSTQMQGARARLTKVDLRSCINNVLQIQQRFLTGKQIRIHVELVAEPAVKADVDMMELVIRNIVQNAIKFSPVGGEIWITNRITRGRYVLMIRDKGVGINAARLKHLFTLSIDSSYGTGNEKGSGLGLHLCKEFMKLQGGQIWASSVEHMGSTFYISIPVYTDAG</sequence>
<gene>
    <name evidence="6" type="ORF">ESB13_15035</name>
</gene>
<dbReference type="InterPro" id="IPR003661">
    <property type="entry name" value="HisK_dim/P_dom"/>
</dbReference>
<dbReference type="PANTHER" id="PTHR43547:SF2">
    <property type="entry name" value="HYBRID SIGNAL TRANSDUCTION HISTIDINE KINASE C"/>
    <property type="match status" value="1"/>
</dbReference>
<feature type="transmembrane region" description="Helical" evidence="4">
    <location>
        <begin position="165"/>
        <end position="182"/>
    </location>
</feature>
<dbReference type="InterPro" id="IPR036890">
    <property type="entry name" value="HATPase_C_sf"/>
</dbReference>
<evidence type="ECO:0000313" key="7">
    <source>
        <dbReference type="Proteomes" id="UP000290545"/>
    </source>
</evidence>
<keyword evidence="6" id="KW-0808">Transferase</keyword>
<accession>A0A4Q1D4Y6</accession>
<dbReference type="SUPFAM" id="SSF47384">
    <property type="entry name" value="Homodimeric domain of signal transducing histidine kinase"/>
    <property type="match status" value="1"/>
</dbReference>
<keyword evidence="7" id="KW-1185">Reference proteome</keyword>
<proteinExistence type="predicted"/>
<feature type="transmembrane region" description="Helical" evidence="4">
    <location>
        <begin position="21"/>
        <end position="43"/>
    </location>
</feature>
<dbReference type="AlphaFoldDB" id="A0A4Q1D4Y6"/>
<dbReference type="InterPro" id="IPR005467">
    <property type="entry name" value="His_kinase_dom"/>
</dbReference>
<keyword evidence="4" id="KW-0472">Membrane</keyword>